<evidence type="ECO:0008006" key="7">
    <source>
        <dbReference type="Google" id="ProtNLM"/>
    </source>
</evidence>
<dbReference type="InterPro" id="IPR025724">
    <property type="entry name" value="GAG-pre-integrase_dom"/>
</dbReference>
<evidence type="ECO:0000313" key="5">
    <source>
        <dbReference type="EMBL" id="GMI72423.1"/>
    </source>
</evidence>
<name>A0A9W7LPU9_HIBTR</name>
<dbReference type="Pfam" id="PF14244">
    <property type="entry name" value="Retrotran_gag_3"/>
    <property type="match status" value="1"/>
</dbReference>
<protein>
    <recommendedName>
        <fullName evidence="7">Retrotransposon Copia-like N-terminal domain-containing protein</fullName>
    </recommendedName>
</protein>
<proteinExistence type="predicted"/>
<gene>
    <name evidence="5" type="ORF">HRI_000911600</name>
</gene>
<accession>A0A9W7LPU9</accession>
<evidence type="ECO:0000259" key="2">
    <source>
        <dbReference type="Pfam" id="PF13976"/>
    </source>
</evidence>
<dbReference type="Proteomes" id="UP001165190">
    <property type="component" value="Unassembled WGS sequence"/>
</dbReference>
<dbReference type="InterPro" id="IPR054722">
    <property type="entry name" value="PolX-like_BBD"/>
</dbReference>
<feature type="domain" description="Retrovirus-related Pol polyprotein from transposon TNT 1-94-like beta-barrel" evidence="4">
    <location>
        <begin position="378"/>
        <end position="451"/>
    </location>
</feature>
<sequence length="545" mass="60523">MVDLNDQFQEGNNPYYLHQSDNPGMVLVTQPLTNDNYNTWKRSMLMALSAKNKLGFVDGSISAPASTSDRFNAWTRANNLVNSWILNSVSKDIAASLLYHSTAAAIWKDLEERFQQTNGPRIFHLKKKLNELAQGSMSVSTYYTNLKILWDELVSVKSVCFCSLCTCGGVKKMLDDQQREQTMQFLMGLNESYAHVRAQILLMDPFPSISKVFSWILQEENQRTISLNGSSEVTSNPVFAVQKHVPQHSKRSRPQCTHCHMLGHTKEKCFKLHGYPPGYSFRSQKGVSTAQAHAVAYLACAKEPYLSSSDSGSVESSNSALTNQQCQQLIAMLTSQMNTTSQISSVVDIPSSSINLSMQGMILSYINSLSTFHNSFNWIIDSGASRHICCSKAAFESLNPVFNSSVMLPNATIVKVTHAGTVRLSPEFVLTNVLYVPGFKLNLIAVSELVKSSNLTVLFDKSHCLIQDLHHTIGKADLLQGLYLLHLPFDKHANVLCSSSNVVSASWHVRLGHPSDRVLLLLKDVLPNCNINKSDDPCYICPMAK</sequence>
<feature type="domain" description="GAG-pre-integrase" evidence="2">
    <location>
        <begin position="481"/>
        <end position="545"/>
    </location>
</feature>
<evidence type="ECO:0000259" key="1">
    <source>
        <dbReference type="Pfam" id="PF03732"/>
    </source>
</evidence>
<evidence type="ECO:0000259" key="3">
    <source>
        <dbReference type="Pfam" id="PF14244"/>
    </source>
</evidence>
<comment type="caution">
    <text evidence="5">The sequence shown here is derived from an EMBL/GenBank/DDBJ whole genome shotgun (WGS) entry which is preliminary data.</text>
</comment>
<evidence type="ECO:0000313" key="6">
    <source>
        <dbReference type="Proteomes" id="UP001165190"/>
    </source>
</evidence>
<evidence type="ECO:0000259" key="4">
    <source>
        <dbReference type="Pfam" id="PF22936"/>
    </source>
</evidence>
<dbReference type="PANTHER" id="PTHR37610">
    <property type="entry name" value="CCHC-TYPE DOMAIN-CONTAINING PROTEIN"/>
    <property type="match status" value="1"/>
</dbReference>
<organism evidence="5 6">
    <name type="scientific">Hibiscus trionum</name>
    <name type="common">Flower of an hour</name>
    <dbReference type="NCBI Taxonomy" id="183268"/>
    <lineage>
        <taxon>Eukaryota</taxon>
        <taxon>Viridiplantae</taxon>
        <taxon>Streptophyta</taxon>
        <taxon>Embryophyta</taxon>
        <taxon>Tracheophyta</taxon>
        <taxon>Spermatophyta</taxon>
        <taxon>Magnoliopsida</taxon>
        <taxon>eudicotyledons</taxon>
        <taxon>Gunneridae</taxon>
        <taxon>Pentapetalae</taxon>
        <taxon>rosids</taxon>
        <taxon>malvids</taxon>
        <taxon>Malvales</taxon>
        <taxon>Malvaceae</taxon>
        <taxon>Malvoideae</taxon>
        <taxon>Hibiscus</taxon>
    </lineage>
</organism>
<feature type="domain" description="Retrotransposon gag" evidence="1">
    <location>
        <begin position="83"/>
        <end position="155"/>
    </location>
</feature>
<keyword evidence="6" id="KW-1185">Reference proteome</keyword>
<dbReference type="InterPro" id="IPR029472">
    <property type="entry name" value="Copia-like_N"/>
</dbReference>
<dbReference type="Pfam" id="PF22936">
    <property type="entry name" value="Pol_BBD"/>
    <property type="match status" value="1"/>
</dbReference>
<dbReference type="PANTHER" id="PTHR37610:SF97">
    <property type="entry name" value="RETROTRANSPOSON GAG DOMAIN-CONTAINING PROTEIN"/>
    <property type="match status" value="1"/>
</dbReference>
<dbReference type="AlphaFoldDB" id="A0A9W7LPU9"/>
<dbReference type="EMBL" id="BSYR01000010">
    <property type="protein sequence ID" value="GMI72423.1"/>
    <property type="molecule type" value="Genomic_DNA"/>
</dbReference>
<dbReference type="Pfam" id="PF03732">
    <property type="entry name" value="Retrotrans_gag"/>
    <property type="match status" value="1"/>
</dbReference>
<dbReference type="InterPro" id="IPR005162">
    <property type="entry name" value="Retrotrans_gag_dom"/>
</dbReference>
<feature type="domain" description="Retrotransposon Copia-like N-terminal" evidence="3">
    <location>
        <begin position="18"/>
        <end position="65"/>
    </location>
</feature>
<dbReference type="Pfam" id="PF13976">
    <property type="entry name" value="gag_pre-integrs"/>
    <property type="match status" value="1"/>
</dbReference>
<dbReference type="OrthoDB" id="999366at2759"/>
<reference evidence="5" key="1">
    <citation type="submission" date="2023-05" db="EMBL/GenBank/DDBJ databases">
        <title>Genome and transcriptome analyses reveal genes involved in the formation of fine ridges on petal epidermal cells in Hibiscus trionum.</title>
        <authorList>
            <person name="Koshimizu S."/>
            <person name="Masuda S."/>
            <person name="Ishii T."/>
            <person name="Shirasu K."/>
            <person name="Hoshino A."/>
            <person name="Arita M."/>
        </authorList>
    </citation>
    <scope>NUCLEOTIDE SEQUENCE</scope>
    <source>
        <strain evidence="5">Hamamatsu line</strain>
    </source>
</reference>